<evidence type="ECO:0000313" key="3">
    <source>
        <dbReference type="Proteomes" id="UP001162541"/>
    </source>
</evidence>
<feature type="region of interest" description="Disordered" evidence="1">
    <location>
        <begin position="30"/>
        <end position="94"/>
    </location>
</feature>
<feature type="compositionally biased region" description="Basic and acidic residues" evidence="1">
    <location>
        <begin position="224"/>
        <end position="234"/>
    </location>
</feature>
<feature type="compositionally biased region" description="Polar residues" evidence="1">
    <location>
        <begin position="852"/>
        <end position="867"/>
    </location>
</feature>
<feature type="region of interest" description="Disordered" evidence="1">
    <location>
        <begin position="1407"/>
        <end position="1547"/>
    </location>
</feature>
<feature type="compositionally biased region" description="Polar residues" evidence="1">
    <location>
        <begin position="1437"/>
        <end position="1447"/>
    </location>
</feature>
<feature type="compositionally biased region" description="Acidic residues" evidence="1">
    <location>
        <begin position="1125"/>
        <end position="1135"/>
    </location>
</feature>
<feature type="compositionally biased region" description="Low complexity" evidence="1">
    <location>
        <begin position="520"/>
        <end position="547"/>
    </location>
</feature>
<feature type="compositionally biased region" description="Acidic residues" evidence="1">
    <location>
        <begin position="172"/>
        <end position="181"/>
    </location>
</feature>
<dbReference type="Proteomes" id="UP001162541">
    <property type="component" value="Chromosome 4"/>
</dbReference>
<feature type="compositionally biased region" description="Low complexity" evidence="1">
    <location>
        <begin position="681"/>
        <end position="693"/>
    </location>
</feature>
<feature type="region of interest" description="Disordered" evidence="1">
    <location>
        <begin position="1125"/>
        <end position="1151"/>
    </location>
</feature>
<name>A0AAF6B841_MARPO</name>
<evidence type="ECO:0000313" key="2">
    <source>
        <dbReference type="EMBL" id="BBN08175.1"/>
    </source>
</evidence>
<accession>A0AAF6B841</accession>
<feature type="compositionally biased region" description="Polar residues" evidence="1">
    <location>
        <begin position="38"/>
        <end position="47"/>
    </location>
</feature>
<feature type="compositionally biased region" description="Pro residues" evidence="1">
    <location>
        <begin position="945"/>
        <end position="959"/>
    </location>
</feature>
<feature type="region of interest" description="Disordered" evidence="1">
    <location>
        <begin position="992"/>
        <end position="1079"/>
    </location>
</feature>
<sequence length="1547" mass="168501">MKPSVESIVARRRRLSSEYDAKHGIVRKEDVFRPAPQVPSSAISDSSPVPLHGPEYGTAVADPRTQGSSSGFGVDAASPQHLGNGQEDICHTPKFDMKLPSFEDIVARRRRQPDSSDSQPGDIAERDAEEWEAATPALIRALEAAGCCATPRTSGARRRSLDSFAPPLEFDIDEFASDDSTEGNYGQPYARGEGRKEGVEQTNSSSQLERESRTNPTQATPSAEAEHVHEYTKKSEIEERIEGSVSHFLPPRNCPVVRQQKQERCTGSGLGRHMYVVPPPRRRVELSEYFVGEVVIVKRDRHVWVFGQVKMLGWTGIKVWVPSVAIMVNVPLEIMYTHLRKLEDEELQKKSELAIPRGSAEDDEDEQDRIPLPATFHRRKDLVIASRKPPTNSTQVHLVRPAHLAHRTLYQPFKSSVSCTICFQLMSLMDAHKPWGCAHSCHLFCYELFVQSTSSTTCNTCSTGKTWDWKIISCKCGFSGFVRKKVDDLDPPPVCPSCLKLTPRLIPYQAAPTRVSQPESRPSTGATSSSSNPGGLTTTASQASDSSSETWATEAVIKLPRHAINIDDSEWRRVECDCGLQATLRADADPSKPLICPACSVQITKWIIPSRDDLLKSLLGYTPLDSPTSGSSPAYSCSSQPVSPLPLPKIKTPASSDFSLFDGLKRQRESPSKLLAPINTPSSRLSSPSPAGSGQSNDSSPMSDQTSHQGSFTTPVTHLPVPPSSVHDFPSPSPSPCTSSSELQSPAPSQYKQLSTQLGSSGGTKAEQKPSSPAIAPSPRRPPRSPAPTPKSGPSSPPTSPDSSNQFEKSTPQANRPRQLPTDSLSFRLTPGQIRQKMKDQAKKQTTEILMATSNEPEQMPPTSLATSRRDMPADSVSMWVTAAKVKEKLREEELRTQQIQDPPTLKNLAPPSLPEQAPFTALESSSSAASIKRVAWERDNPQQMPEPPSVQIQPPPPAQLLKQGSPTMAKKSSVTDSVPMWLTPEMIKQMAIEEESRQLGEDSNAPAQKMTTIQQGPPQSKPAVQKQPPLPAQRRDMPADSISMWMTPAKVKKMMMEESQKQQNDPPKALRRDLPTDSVSLWMTPAKLKQMALEENSRSQVQETIRPLIIGEELRKPIAKIEEEPEASMIDDEELSIHIPGPSTSTKRALPADSLSLYQVKKIMEAKAQKSIPGFVPSSSASAAVGTVEEAELRKPIAKIEEESEASLIGGEELSVQMPRPSTSTKRALPADSLSLYQVKKIMEAKAKQSISGFVPLSSTPAALGTIEEAELRKPIAKIEEESEASVIDDEELSIQMPGPSMSTKRALPADSLSLYQVKKIMEAKAKQSIPGFVPLSSASAALGTIEEAELRKPIAKIEEESEASVIDDEELSIQMPGPSTSTKRALPADSLSLYQVKKIMEAKAQQSNPGFVPLSSASQALGSVEEADAAEEDVSTSTPQTTKPVQTLKKLPLKLQEIPEEEEVTHRLSPATPSSLSSASSSSSSSSQEQLPEPTSLATRLQKLKAKKSQTSPPHVIPDTLNQPDQPSGVPENGWITIVRDGQAR</sequence>
<gene>
    <name evidence="2" type="ORF">Mp_4g09470</name>
</gene>
<feature type="compositionally biased region" description="Pro residues" evidence="1">
    <location>
        <begin position="784"/>
        <end position="800"/>
    </location>
</feature>
<feature type="compositionally biased region" description="Polar residues" evidence="1">
    <location>
        <begin position="627"/>
        <end position="642"/>
    </location>
</feature>
<feature type="compositionally biased region" description="Polar residues" evidence="1">
    <location>
        <begin position="747"/>
        <end position="759"/>
    </location>
</feature>
<feature type="compositionally biased region" description="Basic and acidic residues" evidence="1">
    <location>
        <begin position="837"/>
        <end position="846"/>
    </location>
</feature>
<feature type="compositionally biased region" description="Polar residues" evidence="1">
    <location>
        <begin position="805"/>
        <end position="827"/>
    </location>
</feature>
<proteinExistence type="predicted"/>
<feature type="compositionally biased region" description="Polar residues" evidence="1">
    <location>
        <begin position="1006"/>
        <end position="1019"/>
    </location>
</feature>
<feature type="compositionally biased region" description="Acidic residues" evidence="1">
    <location>
        <begin position="1427"/>
        <end position="1436"/>
    </location>
</feature>
<feature type="compositionally biased region" description="Polar residues" evidence="1">
    <location>
        <begin position="963"/>
        <end position="977"/>
    </location>
</feature>
<feature type="region of interest" description="Disordered" evidence="1">
    <location>
        <begin position="512"/>
        <end position="547"/>
    </location>
</feature>
<organism evidence="2 3">
    <name type="scientific">Marchantia polymorpha subsp. ruderalis</name>
    <dbReference type="NCBI Taxonomy" id="1480154"/>
    <lineage>
        <taxon>Eukaryota</taxon>
        <taxon>Viridiplantae</taxon>
        <taxon>Streptophyta</taxon>
        <taxon>Embryophyta</taxon>
        <taxon>Marchantiophyta</taxon>
        <taxon>Marchantiopsida</taxon>
        <taxon>Marchantiidae</taxon>
        <taxon>Marchantiales</taxon>
        <taxon>Marchantiaceae</taxon>
        <taxon>Marchantia</taxon>
    </lineage>
</organism>
<feature type="compositionally biased region" description="Low complexity" evidence="1">
    <location>
        <begin position="736"/>
        <end position="746"/>
    </location>
</feature>
<dbReference type="EMBL" id="AP019869">
    <property type="protein sequence ID" value="BBN08175.1"/>
    <property type="molecule type" value="Genomic_DNA"/>
</dbReference>
<feature type="region of interest" description="Disordered" evidence="1">
    <location>
        <begin position="172"/>
        <end position="234"/>
    </location>
</feature>
<evidence type="ECO:0008006" key="4">
    <source>
        <dbReference type="Google" id="ProtNLM"/>
    </source>
</evidence>
<evidence type="ECO:0000256" key="1">
    <source>
        <dbReference type="SAM" id="MobiDB-lite"/>
    </source>
</evidence>
<feature type="region of interest" description="Disordered" evidence="1">
    <location>
        <begin position="892"/>
        <end position="978"/>
    </location>
</feature>
<reference evidence="3" key="1">
    <citation type="journal article" date="2020" name="Curr. Biol.">
        <title>Chromatin organization in early land plants reveals an ancestral association between H3K27me3, transposons, and constitutive heterochromatin.</title>
        <authorList>
            <person name="Montgomery S.A."/>
            <person name="Tanizawa Y."/>
            <person name="Galik B."/>
            <person name="Wang N."/>
            <person name="Ito T."/>
            <person name="Mochizuki T."/>
            <person name="Akimcheva S."/>
            <person name="Bowman J.L."/>
            <person name="Cognat V."/>
            <person name="Marechal-Drouard L."/>
            <person name="Ekker H."/>
            <person name="Hong S.F."/>
            <person name="Kohchi T."/>
            <person name="Lin S.S."/>
            <person name="Liu L.D."/>
            <person name="Nakamura Y."/>
            <person name="Valeeva L.R."/>
            <person name="Shakirov E.V."/>
            <person name="Shippen D.E."/>
            <person name="Wei W.L."/>
            <person name="Yagura M."/>
            <person name="Yamaoka S."/>
            <person name="Yamato K.T."/>
            <person name="Liu C."/>
            <person name="Berger F."/>
        </authorList>
    </citation>
    <scope>NUCLEOTIDE SEQUENCE [LARGE SCALE GENOMIC DNA]</scope>
    <source>
        <strain evidence="3">Tak-1</strain>
    </source>
</reference>
<feature type="compositionally biased region" description="Low complexity" evidence="1">
    <location>
        <begin position="1471"/>
        <end position="1498"/>
    </location>
</feature>
<feature type="compositionally biased region" description="Polar residues" evidence="1">
    <location>
        <begin position="1407"/>
        <end position="1423"/>
    </location>
</feature>
<feature type="region of interest" description="Disordered" evidence="1">
    <location>
        <begin position="627"/>
        <end position="649"/>
    </location>
</feature>
<feature type="region of interest" description="Disordered" evidence="1">
    <location>
        <begin position="109"/>
        <end position="130"/>
    </location>
</feature>
<feature type="region of interest" description="Disordered" evidence="1">
    <location>
        <begin position="669"/>
        <end position="873"/>
    </location>
</feature>
<feature type="compositionally biased region" description="Polar residues" evidence="1">
    <location>
        <begin position="694"/>
        <end position="716"/>
    </location>
</feature>
<protein>
    <recommendedName>
        <fullName evidence="4">RING-type domain-containing protein</fullName>
    </recommendedName>
</protein>